<reference evidence="3 4" key="1">
    <citation type="journal article" date="2024" name="IMA Fungus">
        <title>Apiospora arundinis, a panoply of carbohydrate-active enzymes and secondary metabolites.</title>
        <authorList>
            <person name="Sorensen T."/>
            <person name="Petersen C."/>
            <person name="Muurmann A.T."/>
            <person name="Christiansen J.V."/>
            <person name="Brundto M.L."/>
            <person name="Overgaard C.K."/>
            <person name="Boysen A.T."/>
            <person name="Wollenberg R.D."/>
            <person name="Larsen T.O."/>
            <person name="Sorensen J.L."/>
            <person name="Nielsen K.L."/>
            <person name="Sondergaard T.E."/>
        </authorList>
    </citation>
    <scope>NUCLEOTIDE SEQUENCE [LARGE SCALE GENOMIC DNA]</scope>
    <source>
        <strain evidence="3 4">AAU 773</strain>
    </source>
</reference>
<dbReference type="Gene3D" id="1.10.357.40">
    <property type="entry name" value="YbiA-like"/>
    <property type="match status" value="1"/>
</dbReference>
<dbReference type="Pfam" id="PF08719">
    <property type="entry name" value="NADAR"/>
    <property type="match status" value="1"/>
</dbReference>
<gene>
    <name evidence="3" type="ORF">PGQ11_009717</name>
</gene>
<keyword evidence="4" id="KW-1185">Reference proteome</keyword>
<dbReference type="CDD" id="cd15457">
    <property type="entry name" value="NADAR"/>
    <property type="match status" value="1"/>
</dbReference>
<dbReference type="EMBL" id="JAPCWZ010000006">
    <property type="protein sequence ID" value="KAK8858983.1"/>
    <property type="molecule type" value="Genomic_DNA"/>
</dbReference>
<dbReference type="InterPro" id="IPR037238">
    <property type="entry name" value="YbiA-like_sf"/>
</dbReference>
<feature type="region of interest" description="Disordered" evidence="1">
    <location>
        <begin position="1"/>
        <end position="20"/>
    </location>
</feature>
<dbReference type="Proteomes" id="UP001390339">
    <property type="component" value="Unassembled WGS sequence"/>
</dbReference>
<proteinExistence type="predicted"/>
<protein>
    <submittedName>
        <fullName evidence="3">N-glycosidase</fullName>
    </submittedName>
</protein>
<dbReference type="SUPFAM" id="SSF143990">
    <property type="entry name" value="YbiA-like"/>
    <property type="match status" value="1"/>
</dbReference>
<sequence length="193" mass="21442">MVPSHSDGGQIRNVGHPIDGGDPEGWNPIYFSYAEQSMMYCKAGTFRDTESQQQIMATGDPKQQKALSRATRGFQASRWDEIKSTVVVAGNMAKFQQNAHLKSLLPSTGDRVLAEAASQDRVWGIGYTAEEVMAPQRNWGENRLGKGLMEVMKRLREELVAEQPDREYYDRPTAGVGDEATIVGDHAKDTMHP</sequence>
<organism evidence="3 4">
    <name type="scientific">Apiospora arundinis</name>
    <dbReference type="NCBI Taxonomy" id="335852"/>
    <lineage>
        <taxon>Eukaryota</taxon>
        <taxon>Fungi</taxon>
        <taxon>Dikarya</taxon>
        <taxon>Ascomycota</taxon>
        <taxon>Pezizomycotina</taxon>
        <taxon>Sordariomycetes</taxon>
        <taxon>Xylariomycetidae</taxon>
        <taxon>Amphisphaeriales</taxon>
        <taxon>Apiosporaceae</taxon>
        <taxon>Apiospora</taxon>
    </lineage>
</organism>
<evidence type="ECO:0000313" key="3">
    <source>
        <dbReference type="EMBL" id="KAK8858983.1"/>
    </source>
</evidence>
<dbReference type="NCBIfam" id="TIGR02464">
    <property type="entry name" value="ribofla_fusion"/>
    <property type="match status" value="1"/>
</dbReference>
<feature type="region of interest" description="Disordered" evidence="1">
    <location>
        <begin position="169"/>
        <end position="193"/>
    </location>
</feature>
<evidence type="ECO:0000313" key="4">
    <source>
        <dbReference type="Proteomes" id="UP001390339"/>
    </source>
</evidence>
<evidence type="ECO:0000259" key="2">
    <source>
        <dbReference type="Pfam" id="PF08719"/>
    </source>
</evidence>
<name>A0ABR2I7B2_9PEZI</name>
<feature type="domain" description="NADAR" evidence="2">
    <location>
        <begin position="26"/>
        <end position="156"/>
    </location>
</feature>
<accession>A0ABR2I7B2</accession>
<comment type="caution">
    <text evidence="3">The sequence shown here is derived from an EMBL/GenBank/DDBJ whole genome shotgun (WGS) entry which is preliminary data.</text>
</comment>
<dbReference type="InterPro" id="IPR012816">
    <property type="entry name" value="NADAR"/>
</dbReference>
<evidence type="ECO:0000256" key="1">
    <source>
        <dbReference type="SAM" id="MobiDB-lite"/>
    </source>
</evidence>